<evidence type="ECO:0000313" key="1">
    <source>
        <dbReference type="EMBL" id="ODA90153.1"/>
    </source>
</evidence>
<sequence length="61" mass="6101">MIGAENSESARAAPMPEEPVPVVFAAVPGPRAAGVLAGPDRARLHPAGGGVIGRDVREGES</sequence>
<proteinExistence type="predicted"/>
<dbReference type="RefSeq" id="WP_041767782.1">
    <property type="nucleotide sequence ID" value="NZ_LNZG01000019.1"/>
</dbReference>
<name>A0A1E2SK70_LEIXY</name>
<comment type="caution">
    <text evidence="1">The sequence shown here is derived from an EMBL/GenBank/DDBJ whole genome shotgun (WGS) entry which is preliminary data.</text>
</comment>
<accession>A0A1E2SK70</accession>
<gene>
    <name evidence="1" type="ORF">ATY41_11180</name>
</gene>
<evidence type="ECO:0000313" key="2">
    <source>
        <dbReference type="Proteomes" id="UP000094426"/>
    </source>
</evidence>
<protein>
    <submittedName>
        <fullName evidence="1">Uncharacterized protein</fullName>
    </submittedName>
</protein>
<dbReference type="EMBL" id="LNZG01000019">
    <property type="protein sequence ID" value="ODA90153.1"/>
    <property type="molecule type" value="Genomic_DNA"/>
</dbReference>
<reference evidence="2" key="1">
    <citation type="submission" date="2015-11" db="EMBL/GenBank/DDBJ databases">
        <authorList>
            <person name="Wang J."/>
            <person name="Wang L."/>
            <person name="Wang F."/>
            <person name="Cao G."/>
        </authorList>
    </citation>
    <scope>NUCLEOTIDE SEQUENCE [LARGE SCALE GENOMIC DNA]</scope>
    <source>
        <strain evidence="2">gdw1</strain>
    </source>
</reference>
<dbReference type="AlphaFoldDB" id="A0A1E2SK70"/>
<organism evidence="1 2">
    <name type="scientific">Leifsonia xyli subsp. xyli</name>
    <dbReference type="NCBI Taxonomy" id="59736"/>
    <lineage>
        <taxon>Bacteria</taxon>
        <taxon>Bacillati</taxon>
        <taxon>Actinomycetota</taxon>
        <taxon>Actinomycetes</taxon>
        <taxon>Micrococcales</taxon>
        <taxon>Microbacteriaceae</taxon>
        <taxon>Leifsonia</taxon>
    </lineage>
</organism>
<dbReference type="Proteomes" id="UP000094426">
    <property type="component" value="Unassembled WGS sequence"/>
</dbReference>